<dbReference type="AlphaFoldDB" id="A0A183BCI0"/>
<evidence type="ECO:0000313" key="3">
    <source>
        <dbReference type="WBParaSite" id="ECPE_0001695801-mRNA-1"/>
    </source>
</evidence>
<dbReference type="WBParaSite" id="ECPE_0001695801-mRNA-1">
    <property type="protein sequence ID" value="ECPE_0001695801-mRNA-1"/>
    <property type="gene ID" value="ECPE_0001695801"/>
</dbReference>
<evidence type="ECO:0000313" key="1">
    <source>
        <dbReference type="EMBL" id="VDP94190.1"/>
    </source>
</evidence>
<keyword evidence="2" id="KW-1185">Reference proteome</keyword>
<evidence type="ECO:0000313" key="2">
    <source>
        <dbReference type="Proteomes" id="UP000272942"/>
    </source>
</evidence>
<name>A0A183BCI0_9TREM</name>
<proteinExistence type="predicted"/>
<reference evidence="3" key="1">
    <citation type="submission" date="2016-06" db="UniProtKB">
        <authorList>
            <consortium name="WormBaseParasite"/>
        </authorList>
    </citation>
    <scope>IDENTIFICATION</scope>
</reference>
<sequence length="154" mass="17009">MLTTFRSVVLSVHSFGRILELTVPTYPVSQTNSRFRGPVYWCLSSSLLTTDVLHAGAHVVLHNIWYLPIPTWAEISVGYEALLVLGVYSTCQLIKSDSSVDQIASCGSRCCADPRLIQPESLYPINVRSILSSCLNMRSLVLPAVEVSFCSSWV</sequence>
<protein>
    <submittedName>
        <fullName evidence="3">Secreted protein</fullName>
    </submittedName>
</protein>
<accession>A0A183BCI0</accession>
<dbReference type="EMBL" id="UZAN01066504">
    <property type="protein sequence ID" value="VDP94190.1"/>
    <property type="molecule type" value="Genomic_DNA"/>
</dbReference>
<organism evidence="3">
    <name type="scientific">Echinostoma caproni</name>
    <dbReference type="NCBI Taxonomy" id="27848"/>
    <lineage>
        <taxon>Eukaryota</taxon>
        <taxon>Metazoa</taxon>
        <taxon>Spiralia</taxon>
        <taxon>Lophotrochozoa</taxon>
        <taxon>Platyhelminthes</taxon>
        <taxon>Trematoda</taxon>
        <taxon>Digenea</taxon>
        <taxon>Plagiorchiida</taxon>
        <taxon>Echinostomata</taxon>
        <taxon>Echinostomatoidea</taxon>
        <taxon>Echinostomatidae</taxon>
        <taxon>Echinostoma</taxon>
    </lineage>
</organism>
<gene>
    <name evidence="1" type="ORF">ECPE_LOCUS16916</name>
</gene>
<reference evidence="1 2" key="2">
    <citation type="submission" date="2018-11" db="EMBL/GenBank/DDBJ databases">
        <authorList>
            <consortium name="Pathogen Informatics"/>
        </authorList>
    </citation>
    <scope>NUCLEOTIDE SEQUENCE [LARGE SCALE GENOMIC DNA]</scope>
    <source>
        <strain evidence="1 2">Egypt</strain>
    </source>
</reference>
<dbReference type="Proteomes" id="UP000272942">
    <property type="component" value="Unassembled WGS sequence"/>
</dbReference>
<dbReference type="OrthoDB" id="6238700at2759"/>